<protein>
    <submittedName>
        <fullName evidence="1">Uncharacterized protein</fullName>
    </submittedName>
</protein>
<sequence>MAEYLLRKVREAFGVGVTCCSKCVIQSEKETLQCYDLDPPQIVNEIARLNNNGAVIGSDCNQREHGEDLARDAMRKVFGAALEMPVLHTEMEKRSTEEEIDIPKLDLMKSSVHRTIKFEDCN</sequence>
<gene>
    <name evidence="1" type="ORF">OJ253_2071</name>
</gene>
<organism evidence="1">
    <name type="scientific">Cryptosporidium canis</name>
    <dbReference type="NCBI Taxonomy" id="195482"/>
    <lineage>
        <taxon>Eukaryota</taxon>
        <taxon>Sar</taxon>
        <taxon>Alveolata</taxon>
        <taxon>Apicomplexa</taxon>
        <taxon>Conoidasida</taxon>
        <taxon>Coccidia</taxon>
        <taxon>Eucoccidiorida</taxon>
        <taxon>Eimeriorina</taxon>
        <taxon>Cryptosporidiidae</taxon>
        <taxon>Cryptosporidium</taxon>
    </lineage>
</organism>
<proteinExistence type="predicted"/>
<dbReference type="OrthoDB" id="337016at2759"/>
<name>A0A9D5DL92_9CRYT</name>
<evidence type="ECO:0000313" key="1">
    <source>
        <dbReference type="EMBL" id="KAJ1608107.1"/>
    </source>
</evidence>
<dbReference type="AlphaFoldDB" id="A0A9D5DL92"/>
<accession>A0A9D5DL92</accession>
<dbReference type="EMBL" id="JAPCXC010000049">
    <property type="protein sequence ID" value="KAJ1608107.1"/>
    <property type="molecule type" value="Genomic_DNA"/>
</dbReference>
<dbReference type="Proteomes" id="UP001067231">
    <property type="component" value="Unassembled WGS sequence"/>
</dbReference>
<comment type="caution">
    <text evidence="1">The sequence shown here is derived from an EMBL/GenBank/DDBJ whole genome shotgun (WGS) entry which is preliminary data.</text>
</comment>
<reference evidence="1" key="1">
    <citation type="submission" date="2022-10" db="EMBL/GenBank/DDBJ databases">
        <title>Adaptive evolution leads to modifications in subtelomeric GC content in a zoonotic Cryptosporidium species.</title>
        <authorList>
            <person name="Li J."/>
            <person name="Feng Y."/>
            <person name="Xiao L."/>
        </authorList>
    </citation>
    <scope>NUCLEOTIDE SEQUENCE</scope>
    <source>
        <strain evidence="1">33844</strain>
    </source>
</reference>